<dbReference type="SUPFAM" id="SSF51045">
    <property type="entry name" value="WW domain"/>
    <property type="match status" value="1"/>
</dbReference>
<dbReference type="SMART" id="SM00456">
    <property type="entry name" value="WW"/>
    <property type="match status" value="1"/>
</dbReference>
<evidence type="ECO:0000256" key="1">
    <source>
        <dbReference type="SAM" id="MobiDB-lite"/>
    </source>
</evidence>
<accession>A0A8R1URD7</accession>
<dbReference type="Gene3D" id="2.20.70.10">
    <property type="match status" value="1"/>
</dbReference>
<dbReference type="GO" id="GO:0016604">
    <property type="term" value="C:nuclear body"/>
    <property type="evidence" value="ECO:0000318"/>
    <property type="project" value="GO_Central"/>
</dbReference>
<protein>
    <submittedName>
        <fullName evidence="2">Polyglutamine tract-binding protein 1</fullName>
    </submittedName>
</protein>
<dbReference type="GO" id="GO:0000380">
    <property type="term" value="P:alternative mRNA splicing, via spliceosome"/>
    <property type="evidence" value="ECO:0000318"/>
    <property type="project" value="GO_Central"/>
</dbReference>
<accession>A0A2A6BYD1</accession>
<reference evidence="3" key="1">
    <citation type="journal article" date="2008" name="Nat. Genet.">
        <title>The Pristionchus pacificus genome provides a unique perspective on nematode lifestyle and parasitism.</title>
        <authorList>
            <person name="Dieterich C."/>
            <person name="Clifton S.W."/>
            <person name="Schuster L.N."/>
            <person name="Chinwalla A."/>
            <person name="Delehaunty K."/>
            <person name="Dinkelacker I."/>
            <person name="Fulton L."/>
            <person name="Fulton R."/>
            <person name="Godfrey J."/>
            <person name="Minx P."/>
            <person name="Mitreva M."/>
            <person name="Roeseler W."/>
            <person name="Tian H."/>
            <person name="Witte H."/>
            <person name="Yang S.P."/>
            <person name="Wilson R.K."/>
            <person name="Sommer R.J."/>
        </authorList>
    </citation>
    <scope>NUCLEOTIDE SEQUENCE [LARGE SCALE GENOMIC DNA]</scope>
    <source>
        <strain evidence="3">PS312</strain>
    </source>
</reference>
<dbReference type="AlphaFoldDB" id="A0A2A6BYD1"/>
<dbReference type="Proteomes" id="UP000005239">
    <property type="component" value="Unassembled WGS sequence"/>
</dbReference>
<dbReference type="PROSITE" id="PS50020">
    <property type="entry name" value="WW_DOMAIN_2"/>
    <property type="match status" value="1"/>
</dbReference>
<dbReference type="GO" id="GO:0005737">
    <property type="term" value="C:cytoplasm"/>
    <property type="evidence" value="ECO:0000318"/>
    <property type="project" value="GO_Central"/>
</dbReference>
<reference evidence="2" key="2">
    <citation type="submission" date="2022-06" db="UniProtKB">
        <authorList>
            <consortium name="EnsemblMetazoa"/>
        </authorList>
    </citation>
    <scope>IDENTIFICATION</scope>
    <source>
        <strain evidence="2">PS312</strain>
    </source>
</reference>
<sequence>MPLPPALAARLKKRGIIQDKEEVIAESYDSGEKESNEEEENTAGAPGCPNKYNPYHVCVEYCFHHWQEGIAESRLTSSYERRRKRMLSKYGLPAGWIEVYEAGMGRHYYWCPETDEVSWLSPRHPHAVIGEAAPKIAKDLMREREKDNIPSFNYRGDADKRKDDRKRDDERRDERRKGEKRRDERGSPTYGESDDDMEKGEKEMNERQRLKRATRKGIDPMDPAAYSDISQGKWSSGLFEDEKSGVDTTAGGPLFQMRPYPSPGAILRARGVKKDDEI</sequence>
<feature type="compositionally biased region" description="Basic and acidic residues" evidence="1">
    <location>
        <begin position="156"/>
        <end position="186"/>
    </location>
</feature>
<feature type="region of interest" description="Disordered" evidence="1">
    <location>
        <begin position="143"/>
        <end position="264"/>
    </location>
</feature>
<dbReference type="EnsemblMetazoa" id="PPA38627.1">
    <property type="protein sequence ID" value="PPA38627.1"/>
    <property type="gene ID" value="WBGene00276996"/>
</dbReference>
<organism evidence="2 3">
    <name type="scientific">Pristionchus pacificus</name>
    <name type="common">Parasitic nematode worm</name>
    <dbReference type="NCBI Taxonomy" id="54126"/>
    <lineage>
        <taxon>Eukaryota</taxon>
        <taxon>Metazoa</taxon>
        <taxon>Ecdysozoa</taxon>
        <taxon>Nematoda</taxon>
        <taxon>Chromadorea</taxon>
        <taxon>Rhabditida</taxon>
        <taxon>Rhabditina</taxon>
        <taxon>Diplogasteromorpha</taxon>
        <taxon>Diplogasteroidea</taxon>
        <taxon>Neodiplogasteridae</taxon>
        <taxon>Pristionchus</taxon>
    </lineage>
</organism>
<feature type="region of interest" description="Disordered" evidence="1">
    <location>
        <begin position="22"/>
        <end position="46"/>
    </location>
</feature>
<evidence type="ECO:0000313" key="3">
    <source>
        <dbReference type="Proteomes" id="UP000005239"/>
    </source>
</evidence>
<dbReference type="InterPro" id="IPR036020">
    <property type="entry name" value="WW_dom_sf"/>
</dbReference>
<dbReference type="OrthoDB" id="42462at2759"/>
<proteinExistence type="predicted"/>
<dbReference type="Gene3D" id="3.40.30.10">
    <property type="entry name" value="Glutaredoxin"/>
    <property type="match status" value="1"/>
</dbReference>
<dbReference type="InterPro" id="IPR001202">
    <property type="entry name" value="WW_dom"/>
</dbReference>
<name>A0A2A6BYD1_PRIPA</name>
<gene>
    <name evidence="2" type="primary">WBGene00276996</name>
</gene>
<keyword evidence="3" id="KW-1185">Reference proteome</keyword>
<evidence type="ECO:0000313" key="2">
    <source>
        <dbReference type="EnsemblMetazoa" id="PPA38627.1"/>
    </source>
</evidence>
<dbReference type="GO" id="GO:0006641">
    <property type="term" value="P:triglyceride metabolic process"/>
    <property type="evidence" value="ECO:0007669"/>
    <property type="project" value="EnsemblMetazoa"/>
</dbReference>
<dbReference type="GO" id="GO:0043021">
    <property type="term" value="F:ribonucleoprotein complex binding"/>
    <property type="evidence" value="ECO:0000318"/>
    <property type="project" value="GO_Central"/>
</dbReference>
<feature type="compositionally biased region" description="Basic and acidic residues" evidence="1">
    <location>
        <begin position="199"/>
        <end position="208"/>
    </location>
</feature>